<dbReference type="CDD" id="cd00538">
    <property type="entry name" value="PA"/>
    <property type="match status" value="1"/>
</dbReference>
<feature type="binding site" evidence="6">
    <location>
        <position position="482"/>
    </location>
    <ligand>
        <name>Ca(2+)</name>
        <dbReference type="ChEBI" id="CHEBI:29108"/>
    </ligand>
</feature>
<comment type="similarity">
    <text evidence="2 7">Belongs to the glycosyl hydrolase 47 family.</text>
</comment>
<dbReference type="GO" id="GO:0004571">
    <property type="term" value="F:mannosyl-oligosaccharide 1,2-alpha-mannosidase activity"/>
    <property type="evidence" value="ECO:0007669"/>
    <property type="project" value="InterPro"/>
</dbReference>
<dbReference type="PRINTS" id="PR00747">
    <property type="entry name" value="GLYHDRLASE47"/>
</dbReference>
<keyword evidence="4" id="KW-0325">Glycoprotein</keyword>
<evidence type="ECO:0000313" key="12">
    <source>
        <dbReference type="Proteomes" id="UP000807342"/>
    </source>
</evidence>
<protein>
    <recommendedName>
        <fullName evidence="7">alpha-1,2-Mannosidase</fullName>
        <ecNumber evidence="7">3.2.1.-</ecNumber>
    </recommendedName>
</protein>
<dbReference type="SUPFAM" id="SSF52025">
    <property type="entry name" value="PA domain"/>
    <property type="match status" value="1"/>
</dbReference>
<dbReference type="GO" id="GO:0044322">
    <property type="term" value="C:endoplasmic reticulum quality control compartment"/>
    <property type="evidence" value="ECO:0007669"/>
    <property type="project" value="GOC"/>
</dbReference>
<dbReference type="Pfam" id="PF01532">
    <property type="entry name" value="Glyco_hydro_47"/>
    <property type="match status" value="1"/>
</dbReference>
<dbReference type="InterPro" id="IPR046450">
    <property type="entry name" value="PA_dom_sf"/>
</dbReference>
<evidence type="ECO:0000256" key="2">
    <source>
        <dbReference type="ARBA" id="ARBA00007658"/>
    </source>
</evidence>
<feature type="region of interest" description="Disordered" evidence="8">
    <location>
        <begin position="847"/>
        <end position="880"/>
    </location>
</feature>
<dbReference type="InterPro" id="IPR001382">
    <property type="entry name" value="Glyco_hydro_47"/>
</dbReference>
<reference evidence="11" key="1">
    <citation type="submission" date="2020-11" db="EMBL/GenBank/DDBJ databases">
        <authorList>
            <consortium name="DOE Joint Genome Institute"/>
            <person name="Ahrendt S."/>
            <person name="Riley R."/>
            <person name="Andreopoulos W."/>
            <person name="Labutti K."/>
            <person name="Pangilinan J."/>
            <person name="Ruiz-Duenas F.J."/>
            <person name="Barrasa J.M."/>
            <person name="Sanchez-Garcia M."/>
            <person name="Camarero S."/>
            <person name="Miyauchi S."/>
            <person name="Serrano A."/>
            <person name="Linde D."/>
            <person name="Babiker R."/>
            <person name="Drula E."/>
            <person name="Ayuso-Fernandez I."/>
            <person name="Pacheco R."/>
            <person name="Padilla G."/>
            <person name="Ferreira P."/>
            <person name="Barriuso J."/>
            <person name="Kellner H."/>
            <person name="Castanera R."/>
            <person name="Alfaro M."/>
            <person name="Ramirez L."/>
            <person name="Pisabarro A.G."/>
            <person name="Kuo A."/>
            <person name="Tritt A."/>
            <person name="Lipzen A."/>
            <person name="He G."/>
            <person name="Yan M."/>
            <person name="Ng V."/>
            <person name="Cullen D."/>
            <person name="Martin F."/>
            <person name="Rosso M.-N."/>
            <person name="Henrissat B."/>
            <person name="Hibbett D."/>
            <person name="Martinez A.T."/>
            <person name="Grigoriev I.V."/>
        </authorList>
    </citation>
    <scope>NUCLEOTIDE SEQUENCE</scope>
    <source>
        <strain evidence="11">MF-IS2</strain>
    </source>
</reference>
<keyword evidence="9" id="KW-0732">Signal</keyword>
<dbReference type="GO" id="GO:0016020">
    <property type="term" value="C:membrane"/>
    <property type="evidence" value="ECO:0007669"/>
    <property type="project" value="InterPro"/>
</dbReference>
<comment type="cofactor">
    <cofactor evidence="6">
        <name>Ca(2+)</name>
        <dbReference type="ChEBI" id="CHEBI:29108"/>
    </cofactor>
</comment>
<dbReference type="PANTHER" id="PTHR45679:SF5">
    <property type="entry name" value="ER DEGRADATION-ENHANCING ALPHA-MANNOSIDASE-LIKE PROTEIN 1"/>
    <property type="match status" value="1"/>
</dbReference>
<evidence type="ECO:0000256" key="7">
    <source>
        <dbReference type="RuleBase" id="RU361193"/>
    </source>
</evidence>
<keyword evidence="12" id="KW-1185">Reference proteome</keyword>
<dbReference type="InterPro" id="IPR044674">
    <property type="entry name" value="EDEM1/2/3"/>
</dbReference>
<keyword evidence="6" id="KW-0106">Calcium</keyword>
<evidence type="ECO:0000259" key="10">
    <source>
        <dbReference type="Pfam" id="PF02225"/>
    </source>
</evidence>
<keyword evidence="7" id="KW-0326">Glycosidase</keyword>
<feature type="active site" description="Proton donor" evidence="5">
    <location>
        <position position="377"/>
    </location>
</feature>
<evidence type="ECO:0000313" key="11">
    <source>
        <dbReference type="EMBL" id="KAF9452475.1"/>
    </source>
</evidence>
<evidence type="ECO:0000256" key="8">
    <source>
        <dbReference type="SAM" id="MobiDB-lite"/>
    </source>
</evidence>
<sequence>MRWRQFLPECLFIVLFASLQIPRWLANTSASPLNGSGWTSQRKLAARERTRELFYHGYDNYMTFAFPLDELTPLSCSGQGPDWENPSNIAANDVAGNFSLTLIDVLDTLVVLDDREGFERAVKNVIQWVQFDVNTKPQVFETTIRVLGGLLSGHIFASRPEQPFYLPWYRGQLLELAHDLGKRLLPAFSTRTGLPYARINLRRGLMRGETVETCAAGAGSLILEFATLSRLTGDDRFEKAAYKAFFALWNRKSEIGLLGNTINTWNGEWITPEVTGIGAGVDSFYEYALKWYIMSGEIEFLDVWDDAYAAIMRYSRAADGYWYRPVNMNTGDTAYFTVDSLSAFWPGLQVLAGDVQSAIKLHMLYYNLWREHSGLPEVYDTNFKKATSHQYPLRPEFIESTWYLYRATRDPFYLDVGERVLEDIIIRAKVDCGLTGIQDLRTNKRDNRMESFALSETLKYLYLLFDEDNFLHRDDSNYVFTTEGHILTLDRKNLRPMPASRRKMRPVNNYQCPAYKPFVEIRDKYSSETGLTRGIRSRSDYDYARRLVGVHASTKEIDAWSANGWCETPIVENFTSYDFILSADGRNVPEDLSPNRLKLEPVADGFIVHNITGIRTQIVRRLDDQGYDVRKLGHYSVRPGHVVYINDPLIFGTRTEDLKPITPRGTRDPDIHLRVFFDLPDHTLGAQPAFMDGTDVGLRLIAYTAFFGVDLSARITEFRDKPVRMTRGEGLPLFRELSNWKGCLPFSHPYPDSILVVERGGCTFLDKLLQARNAGAAGVIVIGDEDLPINPTASADEVSISGDLSDVGLLLLPKTTGKVLTELMETFENVGTGQVMVAIHRDPLTTAETASRATVREPEKDESWSGEEGEEKKDQEATNPRILYINGHPLLNTRLLV</sequence>
<dbReference type="GO" id="GO:0036503">
    <property type="term" value="P:ERAD pathway"/>
    <property type="evidence" value="ECO:0007669"/>
    <property type="project" value="UniProtKB-ARBA"/>
</dbReference>
<dbReference type="GO" id="GO:0005975">
    <property type="term" value="P:carbohydrate metabolic process"/>
    <property type="evidence" value="ECO:0007669"/>
    <property type="project" value="InterPro"/>
</dbReference>
<feature type="chain" id="PRO_5040484010" description="alpha-1,2-Mannosidase" evidence="9">
    <location>
        <begin position="27"/>
        <end position="897"/>
    </location>
</feature>
<keyword evidence="7 11" id="KW-0378">Hydrolase</keyword>
<dbReference type="EC" id="3.2.1.-" evidence="7"/>
<feature type="active site" description="Proton donor" evidence="5">
    <location>
        <position position="141"/>
    </location>
</feature>
<accession>A0A9P5XKL5</accession>
<dbReference type="OrthoDB" id="8118055at2759"/>
<feature type="active site" evidence="5">
    <location>
        <position position="396"/>
    </location>
</feature>
<feature type="domain" description="PA" evidence="10">
    <location>
        <begin position="751"/>
        <end position="790"/>
    </location>
</feature>
<dbReference type="InterPro" id="IPR036026">
    <property type="entry name" value="Seven-hairpin_glycosidases"/>
</dbReference>
<dbReference type="Gene3D" id="3.50.30.30">
    <property type="match status" value="1"/>
</dbReference>
<dbReference type="Gene3D" id="1.50.10.10">
    <property type="match status" value="1"/>
</dbReference>
<proteinExistence type="inferred from homology"/>
<evidence type="ECO:0000256" key="1">
    <source>
        <dbReference type="ARBA" id="ARBA00004240"/>
    </source>
</evidence>
<dbReference type="PANTHER" id="PTHR45679">
    <property type="entry name" value="ER DEGRADATION-ENHANCING ALPHA-MANNOSIDASE-LIKE PROTEIN 2"/>
    <property type="match status" value="1"/>
</dbReference>
<dbReference type="Proteomes" id="UP000807342">
    <property type="component" value="Unassembled WGS sequence"/>
</dbReference>
<dbReference type="GO" id="GO:1904380">
    <property type="term" value="P:endoplasmic reticulum mannose trimming"/>
    <property type="evidence" value="ECO:0007669"/>
    <property type="project" value="InterPro"/>
</dbReference>
<feature type="active site" evidence="5">
    <location>
        <position position="282"/>
    </location>
</feature>
<name>A0A9P5XKL5_9AGAR</name>
<comment type="caution">
    <text evidence="11">The sequence shown here is derived from an EMBL/GenBank/DDBJ whole genome shotgun (WGS) entry which is preliminary data.</text>
</comment>
<organism evidence="11 12">
    <name type="scientific">Macrolepiota fuliginosa MF-IS2</name>
    <dbReference type="NCBI Taxonomy" id="1400762"/>
    <lineage>
        <taxon>Eukaryota</taxon>
        <taxon>Fungi</taxon>
        <taxon>Dikarya</taxon>
        <taxon>Basidiomycota</taxon>
        <taxon>Agaricomycotina</taxon>
        <taxon>Agaricomycetes</taxon>
        <taxon>Agaricomycetidae</taxon>
        <taxon>Agaricales</taxon>
        <taxon>Agaricineae</taxon>
        <taxon>Agaricaceae</taxon>
        <taxon>Macrolepiota</taxon>
    </lineage>
</organism>
<evidence type="ECO:0000256" key="9">
    <source>
        <dbReference type="SAM" id="SignalP"/>
    </source>
</evidence>
<evidence type="ECO:0000256" key="6">
    <source>
        <dbReference type="PIRSR" id="PIRSR601382-2"/>
    </source>
</evidence>
<feature type="compositionally biased region" description="Basic and acidic residues" evidence="8">
    <location>
        <begin position="854"/>
        <end position="863"/>
    </location>
</feature>
<evidence type="ECO:0000256" key="3">
    <source>
        <dbReference type="ARBA" id="ARBA00022824"/>
    </source>
</evidence>
<dbReference type="GO" id="GO:0005509">
    <property type="term" value="F:calcium ion binding"/>
    <property type="evidence" value="ECO:0007669"/>
    <property type="project" value="InterPro"/>
</dbReference>
<dbReference type="InterPro" id="IPR012341">
    <property type="entry name" value="6hp_glycosidase-like_sf"/>
</dbReference>
<dbReference type="SUPFAM" id="SSF48225">
    <property type="entry name" value="Seven-hairpin glycosidases"/>
    <property type="match status" value="1"/>
</dbReference>
<dbReference type="Pfam" id="PF02225">
    <property type="entry name" value="PA"/>
    <property type="match status" value="1"/>
</dbReference>
<keyword evidence="3" id="KW-0256">Endoplasmic reticulum</keyword>
<feature type="signal peptide" evidence="9">
    <location>
        <begin position="1"/>
        <end position="26"/>
    </location>
</feature>
<dbReference type="AlphaFoldDB" id="A0A9P5XKL5"/>
<comment type="subcellular location">
    <subcellularLocation>
        <location evidence="1">Endoplasmic reticulum</location>
    </subcellularLocation>
</comment>
<dbReference type="InterPro" id="IPR003137">
    <property type="entry name" value="PA_domain"/>
</dbReference>
<keyword evidence="6" id="KW-0479">Metal-binding</keyword>
<dbReference type="EMBL" id="MU151071">
    <property type="protein sequence ID" value="KAF9452475.1"/>
    <property type="molecule type" value="Genomic_DNA"/>
</dbReference>
<evidence type="ECO:0000256" key="5">
    <source>
        <dbReference type="PIRSR" id="PIRSR601382-1"/>
    </source>
</evidence>
<gene>
    <name evidence="11" type="ORF">P691DRAFT_804610</name>
</gene>
<evidence type="ECO:0000256" key="4">
    <source>
        <dbReference type="ARBA" id="ARBA00023180"/>
    </source>
</evidence>